<feature type="compositionally biased region" description="Acidic residues" evidence="1">
    <location>
        <begin position="120"/>
        <end position="132"/>
    </location>
</feature>
<keyword evidence="2" id="KW-1185">Reference proteome</keyword>
<dbReference type="RefSeq" id="XP_024891863.1">
    <property type="nucleotide sequence ID" value="XM_025036095.1"/>
</dbReference>
<proteinExistence type="predicted"/>
<feature type="compositionally biased region" description="Basic and acidic residues" evidence="1">
    <location>
        <begin position="161"/>
        <end position="177"/>
    </location>
</feature>
<accession>A0A6J1RC92</accession>
<protein>
    <submittedName>
        <fullName evidence="3">Uncharacterized protein LOC112467461</fullName>
    </submittedName>
</protein>
<feature type="compositionally biased region" description="Polar residues" evidence="1">
    <location>
        <begin position="133"/>
        <end position="153"/>
    </location>
</feature>
<feature type="compositionally biased region" description="Basic and acidic residues" evidence="1">
    <location>
        <begin position="295"/>
        <end position="304"/>
    </location>
</feature>
<evidence type="ECO:0000313" key="3">
    <source>
        <dbReference type="RefSeq" id="XP_024891863.1"/>
    </source>
</evidence>
<sequence>MVNVCVNEAMDRARRPLQVIVDINDEDIIFSSRPTDKEGMEEFPQPLSENEVPSTSKKDVQNSIAEDLTQQRINEQEHVESQINDEKNGCRAEHSNEPQKNETVESESESMATTIPFGQECDDTQSYEEADNETQSKLNNNCQVEQPTTNQAPIENLVGAEHFKPIWQDERNQDRTTTKKATPTGMRGKVAMTEQREMKASVTTDESHRRICVKFRQESSKWITVQGVSQRKAARTAQMVNQDILEEEEEEKKERRASKRKPREKKQQVTAKAAIPTKGARKDVGKINPKVIITRLDDGRIIEERVDDEGTEARTGDHDSDAKKSQPAIMPNPAI</sequence>
<gene>
    <name evidence="3" type="primary">LOC112467461</name>
</gene>
<dbReference type="GeneID" id="112467461"/>
<name>A0A6J1RC92_9HYME</name>
<evidence type="ECO:0000256" key="1">
    <source>
        <dbReference type="SAM" id="MobiDB-lite"/>
    </source>
</evidence>
<feature type="region of interest" description="Disordered" evidence="1">
    <location>
        <begin position="31"/>
        <end position="207"/>
    </location>
</feature>
<feature type="compositionally biased region" description="Basic and acidic residues" evidence="1">
    <location>
        <begin position="74"/>
        <end position="103"/>
    </location>
</feature>
<feature type="compositionally biased region" description="Basic and acidic residues" evidence="1">
    <location>
        <begin position="311"/>
        <end position="324"/>
    </location>
</feature>
<feature type="compositionally biased region" description="Basic and acidic residues" evidence="1">
    <location>
        <begin position="194"/>
        <end position="207"/>
    </location>
</feature>
<feature type="compositionally biased region" description="Polar residues" evidence="1">
    <location>
        <begin position="47"/>
        <end position="73"/>
    </location>
</feature>
<dbReference type="Proteomes" id="UP000504618">
    <property type="component" value="Unplaced"/>
</dbReference>
<reference evidence="3" key="1">
    <citation type="submission" date="2025-08" db="UniProtKB">
        <authorList>
            <consortium name="RefSeq"/>
        </authorList>
    </citation>
    <scope>IDENTIFICATION</scope>
    <source>
        <tissue evidence="3">Whole body</tissue>
    </source>
</reference>
<evidence type="ECO:0000313" key="2">
    <source>
        <dbReference type="Proteomes" id="UP000504618"/>
    </source>
</evidence>
<organism evidence="2 3">
    <name type="scientific">Temnothorax curvispinosus</name>
    <dbReference type="NCBI Taxonomy" id="300111"/>
    <lineage>
        <taxon>Eukaryota</taxon>
        <taxon>Metazoa</taxon>
        <taxon>Ecdysozoa</taxon>
        <taxon>Arthropoda</taxon>
        <taxon>Hexapoda</taxon>
        <taxon>Insecta</taxon>
        <taxon>Pterygota</taxon>
        <taxon>Neoptera</taxon>
        <taxon>Endopterygota</taxon>
        <taxon>Hymenoptera</taxon>
        <taxon>Apocrita</taxon>
        <taxon>Aculeata</taxon>
        <taxon>Formicoidea</taxon>
        <taxon>Formicidae</taxon>
        <taxon>Myrmicinae</taxon>
        <taxon>Temnothorax</taxon>
    </lineage>
</organism>
<feature type="compositionally biased region" description="Basic residues" evidence="1">
    <location>
        <begin position="255"/>
        <end position="264"/>
    </location>
</feature>
<feature type="region of interest" description="Disordered" evidence="1">
    <location>
        <begin position="226"/>
        <end position="335"/>
    </location>
</feature>
<dbReference type="AlphaFoldDB" id="A0A6J1RC92"/>